<dbReference type="Pfam" id="PF00144">
    <property type="entry name" value="Beta-lactamase"/>
    <property type="match status" value="1"/>
</dbReference>
<dbReference type="SUPFAM" id="SSF56601">
    <property type="entry name" value="beta-lactamase/transpeptidase-like"/>
    <property type="match status" value="1"/>
</dbReference>
<proteinExistence type="predicted"/>
<dbReference type="PANTHER" id="PTHR46825">
    <property type="entry name" value="D-ALANYL-D-ALANINE-CARBOXYPEPTIDASE/ENDOPEPTIDASE AMPH"/>
    <property type="match status" value="1"/>
</dbReference>
<feature type="non-terminal residue" evidence="2">
    <location>
        <position position="186"/>
    </location>
</feature>
<reference evidence="2" key="1">
    <citation type="submission" date="2018-05" db="EMBL/GenBank/DDBJ databases">
        <authorList>
            <person name="Lanie J.A."/>
            <person name="Ng W.-L."/>
            <person name="Kazmierczak K.M."/>
            <person name="Andrzejewski T.M."/>
            <person name="Davidsen T.M."/>
            <person name="Wayne K.J."/>
            <person name="Tettelin H."/>
            <person name="Glass J.I."/>
            <person name="Rusch D."/>
            <person name="Podicherti R."/>
            <person name="Tsui H.-C.T."/>
            <person name="Winkler M.E."/>
        </authorList>
    </citation>
    <scope>NUCLEOTIDE SEQUENCE</scope>
</reference>
<name>A0A382I5J1_9ZZZZ</name>
<dbReference type="InterPro" id="IPR050491">
    <property type="entry name" value="AmpC-like"/>
</dbReference>
<protein>
    <recommendedName>
        <fullName evidence="1">Beta-lactamase-related domain-containing protein</fullName>
    </recommendedName>
</protein>
<sequence>MKRSPFLFAAILSIYLTPVQSSNGDIQEFNDYINTSISKANIAGMCIAIVSGDSILFAQGYGYSDIQTKEPFTPETVMNIASISKTFVGVALMHLVEKGLIGLDDDVNNFLPFKVLNPHLPESIITPRHLMSHSSGIKDDQKVYLPSYHYGGDSLIPLGEFLENYLSPNGTHYSKKNFTKSKPGKK</sequence>
<dbReference type="InterPro" id="IPR012338">
    <property type="entry name" value="Beta-lactam/transpept-like"/>
</dbReference>
<dbReference type="AlphaFoldDB" id="A0A382I5J1"/>
<dbReference type="EMBL" id="UINC01065227">
    <property type="protein sequence ID" value="SVB94665.1"/>
    <property type="molecule type" value="Genomic_DNA"/>
</dbReference>
<dbReference type="PANTHER" id="PTHR46825:SF9">
    <property type="entry name" value="BETA-LACTAMASE-RELATED DOMAIN-CONTAINING PROTEIN"/>
    <property type="match status" value="1"/>
</dbReference>
<organism evidence="2">
    <name type="scientific">marine metagenome</name>
    <dbReference type="NCBI Taxonomy" id="408172"/>
    <lineage>
        <taxon>unclassified sequences</taxon>
        <taxon>metagenomes</taxon>
        <taxon>ecological metagenomes</taxon>
    </lineage>
</organism>
<evidence type="ECO:0000313" key="2">
    <source>
        <dbReference type="EMBL" id="SVB94665.1"/>
    </source>
</evidence>
<dbReference type="InterPro" id="IPR001466">
    <property type="entry name" value="Beta-lactam-related"/>
</dbReference>
<feature type="domain" description="Beta-lactamase-related" evidence="1">
    <location>
        <begin position="34"/>
        <end position="141"/>
    </location>
</feature>
<dbReference type="Gene3D" id="3.40.710.10">
    <property type="entry name" value="DD-peptidase/beta-lactamase superfamily"/>
    <property type="match status" value="1"/>
</dbReference>
<gene>
    <name evidence="2" type="ORF">METZ01_LOCUS247519</name>
</gene>
<evidence type="ECO:0000259" key="1">
    <source>
        <dbReference type="Pfam" id="PF00144"/>
    </source>
</evidence>
<accession>A0A382I5J1</accession>